<dbReference type="GO" id="GO:0008270">
    <property type="term" value="F:zinc ion binding"/>
    <property type="evidence" value="ECO:0007669"/>
    <property type="project" value="InterPro"/>
</dbReference>
<dbReference type="Pfam" id="PF13614">
    <property type="entry name" value="AAA_31"/>
    <property type="match status" value="1"/>
</dbReference>
<dbReference type="OrthoDB" id="9779761at2"/>
<comment type="caution">
    <text evidence="2">The sequence shown here is derived from an EMBL/GenBank/DDBJ whole genome shotgun (WGS) entry which is preliminary data.</text>
</comment>
<dbReference type="PANTHER" id="PTHR13696">
    <property type="entry name" value="P-LOOP CONTAINING NUCLEOSIDE TRIPHOSPHATE HYDROLASE"/>
    <property type="match status" value="1"/>
</dbReference>
<dbReference type="InterPro" id="IPR003615">
    <property type="entry name" value="HNH_nuc"/>
</dbReference>
<dbReference type="SUPFAM" id="SSF52540">
    <property type="entry name" value="P-loop containing nucleoside triphosphate hydrolases"/>
    <property type="match status" value="1"/>
</dbReference>
<dbReference type="SMART" id="SM00507">
    <property type="entry name" value="HNHc"/>
    <property type="match status" value="1"/>
</dbReference>
<dbReference type="Gene3D" id="3.40.50.300">
    <property type="entry name" value="P-loop containing nucleotide triphosphate hydrolases"/>
    <property type="match status" value="1"/>
</dbReference>
<feature type="domain" description="HNH nuclease" evidence="1">
    <location>
        <begin position="57"/>
        <end position="109"/>
    </location>
</feature>
<protein>
    <submittedName>
        <fullName evidence="2">ParA family protein</fullName>
    </submittedName>
</protein>
<organism evidence="2 3">
    <name type="scientific">Leptospira sarikeiensis</name>
    <dbReference type="NCBI Taxonomy" id="2484943"/>
    <lineage>
        <taxon>Bacteria</taxon>
        <taxon>Pseudomonadati</taxon>
        <taxon>Spirochaetota</taxon>
        <taxon>Spirochaetia</taxon>
        <taxon>Leptospirales</taxon>
        <taxon>Leptospiraceae</taxon>
        <taxon>Leptospira</taxon>
    </lineage>
</organism>
<dbReference type="CDD" id="cd00085">
    <property type="entry name" value="HNHc"/>
    <property type="match status" value="1"/>
</dbReference>
<reference evidence="2" key="1">
    <citation type="journal article" date="2019" name="PLoS Negl. Trop. Dis.">
        <title>Revisiting the worldwide diversity of Leptospira species in the environment.</title>
        <authorList>
            <person name="Vincent A.T."/>
            <person name="Schiettekatte O."/>
            <person name="Bourhy P."/>
            <person name="Veyrier F.J."/>
            <person name="Picardeau M."/>
        </authorList>
    </citation>
    <scope>NUCLEOTIDE SEQUENCE [LARGE SCALE GENOMIC DNA]</scope>
    <source>
        <strain evidence="2">201702455</strain>
    </source>
</reference>
<dbReference type="InterPro" id="IPR002711">
    <property type="entry name" value="HNH"/>
</dbReference>
<dbReference type="PANTHER" id="PTHR13696:SF99">
    <property type="entry name" value="COBYRINIC ACID AC-DIAMIDE SYNTHASE"/>
    <property type="match status" value="1"/>
</dbReference>
<dbReference type="EMBL" id="RQGF01000030">
    <property type="protein sequence ID" value="TGL59505.1"/>
    <property type="molecule type" value="Genomic_DNA"/>
</dbReference>
<dbReference type="AlphaFoldDB" id="A0A4V3JRC8"/>
<dbReference type="InterPro" id="IPR027417">
    <property type="entry name" value="P-loop_NTPase"/>
</dbReference>
<dbReference type="Pfam" id="PF01844">
    <property type="entry name" value="HNH"/>
    <property type="match status" value="1"/>
</dbReference>
<gene>
    <name evidence="2" type="ORF">EHQ64_15540</name>
</gene>
<dbReference type="InterPro" id="IPR050678">
    <property type="entry name" value="DNA_Partitioning_ATPase"/>
</dbReference>
<keyword evidence="3" id="KW-1185">Reference proteome</keyword>
<dbReference type="Gene3D" id="1.10.30.50">
    <property type="match status" value="1"/>
</dbReference>
<evidence type="ECO:0000259" key="1">
    <source>
        <dbReference type="SMART" id="SM00507"/>
    </source>
</evidence>
<dbReference type="GO" id="GO:0003676">
    <property type="term" value="F:nucleic acid binding"/>
    <property type="evidence" value="ECO:0007669"/>
    <property type="project" value="InterPro"/>
</dbReference>
<dbReference type="CDD" id="cd02042">
    <property type="entry name" value="ParAB_family"/>
    <property type="match status" value="1"/>
</dbReference>
<accession>A0A4V3JRC8</accession>
<proteinExistence type="predicted"/>
<sequence>MVHCVYTSSEKILTEIFPAVEISGRKNKRSIKDGFKTKGFMIQENSENKNSDPIRETDRKILFQESNSRCIICFEKNIKVLEIHHIIFRKNGGSNELENLCVLCRNCHAKAHKGDISIEEVFYAKIRCLYKLETAEKLLKSTSTIVNRIVLTSEKGGVGRTTLSILLSYEAAKEGKKVLLIDAAEFGFASISTIKDPQYLEYLKKTHALDPKDGITVDQYIFETNYTSLKVLPLQLYLNRTLYQASTHRMQLLDALNKIVLNYDMVFIDVDRTYSEARALSFLLADFAVIPIQSDRDGVMALKRTLRIIEMFNREKKLLPEKFGLSELQVLGVLLNKYRIKTNWERQRAFYFQKEFPKFLLKTYFCEDTKYPPFRNDYSIIPKPDSVMAFQITQLYRELKDNIELSRKEN</sequence>
<name>A0A4V3JRC8_9LEPT</name>
<evidence type="ECO:0000313" key="2">
    <source>
        <dbReference type="EMBL" id="TGL59505.1"/>
    </source>
</evidence>
<dbReference type="Proteomes" id="UP000297762">
    <property type="component" value="Unassembled WGS sequence"/>
</dbReference>
<evidence type="ECO:0000313" key="3">
    <source>
        <dbReference type="Proteomes" id="UP000297762"/>
    </source>
</evidence>
<dbReference type="GO" id="GO:0004519">
    <property type="term" value="F:endonuclease activity"/>
    <property type="evidence" value="ECO:0007669"/>
    <property type="project" value="InterPro"/>
</dbReference>
<dbReference type="InterPro" id="IPR025669">
    <property type="entry name" value="AAA_dom"/>
</dbReference>